<sequence>MTRDTTRRAVLASVLAAGTAGLAASDAADLLDSFAPLSGRAWDAADRSLPETVESPHGPATVARDEFGVPQVEADAEPAAYFAVGYCQAFDRLFAMDLQRRVMRGRLSAVIGEATLGSDEFNVAMGFADAAEATWEVVAETRAGPLVEAFADGVNAAMDDLPLPLEFELIGYEPEPWTPVDSMLMEKQISWTLTGSFSELRRALVADRLGADRAETLFPTRYDHDYPILDGTETRLGDSRSGELAPGEPVSNGSTDSVDTADPVDAADPIDPALTDWLSGFESPTGVGSNSWVVSGEHTASGTPILAYDPHLSLQAPPLWYEQSVDTPERSVRGATFSGVPFVIAGANDRGAWSFTNLGADVLDCYRYEIDDAGDRYRYEGEWRDFETDERETIPVAGGEDRELRVRRTVHGPLIEREGRTVGVAWTGHTATRTTAAIEAYGRSEGIDDLLAATRDFDLPTQNLVYADADGRTLYFATGRLPIRRIDGEVVDGDRIFDGSAGEGEWRGFEPFGESSWEGFVPFEDKPHAIDPDVLSTANQRPIDDPVHYVGVDYATPYRGARIADRLDDAIGGGGDAEAGGGGDADAGEEGPTDPDFHRALQNDVRDGRAAELVPELVEAVRDRHGFRPAVIDAANDLDDWDYRMERDSRAALIFARYLPKFRERVFGPAFSDADLGESYYPNDWTLARLPDDDPLFDGRSRGDLAVAALRDALDEIGAAGSEDWDRYGDYNTTRAMAHPLGGEAPFLNYEELPADGSPATVKNYRVESAIGSSWRMAVRPGTDATAVLPGGNSGDYFSAHYDDQLRRWLDNDQRPMPLGGGSDPVVRFEPSTEGSR</sequence>
<evidence type="ECO:0000256" key="1">
    <source>
        <dbReference type="ARBA" id="ARBA00006586"/>
    </source>
</evidence>
<dbReference type="InterPro" id="IPR023343">
    <property type="entry name" value="Penicillin_amidase_dom1"/>
</dbReference>
<name>A0A6B1IMW6_9EURY</name>
<dbReference type="Pfam" id="PF01804">
    <property type="entry name" value="Penicil_amidase"/>
    <property type="match status" value="1"/>
</dbReference>
<dbReference type="Proteomes" id="UP000452321">
    <property type="component" value="Unassembled WGS sequence"/>
</dbReference>
<dbReference type="CDD" id="cd03747">
    <property type="entry name" value="Ntn_PGA_like"/>
    <property type="match status" value="1"/>
</dbReference>
<dbReference type="Gene3D" id="1.10.439.10">
    <property type="entry name" value="Penicillin Amidohydrolase, domain 1"/>
    <property type="match status" value="1"/>
</dbReference>
<dbReference type="PIRSF" id="PIRSF001227">
    <property type="entry name" value="Pen_acylase"/>
    <property type="match status" value="1"/>
</dbReference>
<dbReference type="AlphaFoldDB" id="A0A6B1IMW6"/>
<dbReference type="InterPro" id="IPR043146">
    <property type="entry name" value="Penicillin_amidase_N_B-knob"/>
</dbReference>
<dbReference type="InterPro" id="IPR002692">
    <property type="entry name" value="S45"/>
</dbReference>
<dbReference type="Gene3D" id="1.10.1400.10">
    <property type="match status" value="1"/>
</dbReference>
<dbReference type="InterPro" id="IPR029055">
    <property type="entry name" value="Ntn_hydrolases_N"/>
</dbReference>
<organism evidence="5 6">
    <name type="scientific">Halorubrum distributum</name>
    <dbReference type="NCBI Taxonomy" id="29283"/>
    <lineage>
        <taxon>Archaea</taxon>
        <taxon>Methanobacteriati</taxon>
        <taxon>Methanobacteriota</taxon>
        <taxon>Stenosarchaea group</taxon>
        <taxon>Halobacteria</taxon>
        <taxon>Halobacteriales</taxon>
        <taxon>Haloferacaceae</taxon>
        <taxon>Halorubrum</taxon>
        <taxon>Halorubrum distributum group</taxon>
    </lineage>
</organism>
<dbReference type="EMBL" id="WMFC01000011">
    <property type="protein sequence ID" value="MYL67979.1"/>
    <property type="molecule type" value="Genomic_DNA"/>
</dbReference>
<feature type="region of interest" description="Disordered" evidence="4">
    <location>
        <begin position="572"/>
        <end position="600"/>
    </location>
</feature>
<keyword evidence="3" id="KW-0865">Zymogen</keyword>
<reference evidence="5 6" key="1">
    <citation type="submission" date="2019-11" db="EMBL/GenBank/DDBJ databases">
        <title>Genome sequences of 17 halophilic strains isolated from different environments.</title>
        <authorList>
            <person name="Furrow R.E."/>
        </authorList>
    </citation>
    <scope>NUCLEOTIDE SEQUENCE [LARGE SCALE GENOMIC DNA]</scope>
    <source>
        <strain evidence="5 6">22502_06_Cabo</strain>
    </source>
</reference>
<comment type="similarity">
    <text evidence="1">Belongs to the peptidase S45 family.</text>
</comment>
<feature type="region of interest" description="Disordered" evidence="4">
    <location>
        <begin position="812"/>
        <end position="837"/>
    </location>
</feature>
<feature type="compositionally biased region" description="Gly residues" evidence="4">
    <location>
        <begin position="572"/>
        <end position="585"/>
    </location>
</feature>
<dbReference type="InterPro" id="IPR043147">
    <property type="entry name" value="Penicillin_amidase_A-knob"/>
</dbReference>
<dbReference type="Gene3D" id="3.60.20.10">
    <property type="entry name" value="Glutamine Phosphoribosylpyrophosphate, subunit 1, domain 1"/>
    <property type="match status" value="1"/>
</dbReference>
<dbReference type="PANTHER" id="PTHR34218:SF4">
    <property type="entry name" value="ACYL-HOMOSERINE LACTONE ACYLASE QUIP"/>
    <property type="match status" value="1"/>
</dbReference>
<comment type="caution">
    <text evidence="5">The sequence shown here is derived from an EMBL/GenBank/DDBJ whole genome shotgun (WGS) entry which is preliminary data.</text>
</comment>
<keyword evidence="2" id="KW-0378">Hydrolase</keyword>
<dbReference type="GO" id="GO:0016811">
    <property type="term" value="F:hydrolase activity, acting on carbon-nitrogen (but not peptide) bonds, in linear amides"/>
    <property type="evidence" value="ECO:0007669"/>
    <property type="project" value="InterPro"/>
</dbReference>
<dbReference type="RefSeq" id="WP_321168636.1">
    <property type="nucleotide sequence ID" value="NZ_WMFC01000011.1"/>
</dbReference>
<evidence type="ECO:0000313" key="5">
    <source>
        <dbReference type="EMBL" id="MYL67979.1"/>
    </source>
</evidence>
<dbReference type="InterPro" id="IPR014395">
    <property type="entry name" value="Pen/GL7ACA/AHL_acylase"/>
</dbReference>
<dbReference type="GO" id="GO:0017000">
    <property type="term" value="P:antibiotic biosynthetic process"/>
    <property type="evidence" value="ECO:0007669"/>
    <property type="project" value="InterPro"/>
</dbReference>
<dbReference type="InterPro" id="IPR006311">
    <property type="entry name" value="TAT_signal"/>
</dbReference>
<dbReference type="PROSITE" id="PS51318">
    <property type="entry name" value="TAT"/>
    <property type="match status" value="1"/>
</dbReference>
<dbReference type="Gene3D" id="2.30.120.10">
    <property type="match status" value="1"/>
</dbReference>
<feature type="region of interest" description="Disordered" evidence="4">
    <location>
        <begin position="229"/>
        <end position="260"/>
    </location>
</feature>
<dbReference type="SUPFAM" id="SSF56235">
    <property type="entry name" value="N-terminal nucleophile aminohydrolases (Ntn hydrolases)"/>
    <property type="match status" value="1"/>
</dbReference>
<accession>A0A6B1IMW6</accession>
<evidence type="ECO:0000313" key="6">
    <source>
        <dbReference type="Proteomes" id="UP000452321"/>
    </source>
</evidence>
<evidence type="ECO:0000256" key="3">
    <source>
        <dbReference type="ARBA" id="ARBA00023145"/>
    </source>
</evidence>
<gene>
    <name evidence="5" type="ORF">GLW30_09565</name>
</gene>
<evidence type="ECO:0000256" key="4">
    <source>
        <dbReference type="SAM" id="MobiDB-lite"/>
    </source>
</evidence>
<feature type="compositionally biased region" description="Basic and acidic residues" evidence="4">
    <location>
        <begin position="229"/>
        <end position="241"/>
    </location>
</feature>
<evidence type="ECO:0000256" key="2">
    <source>
        <dbReference type="ARBA" id="ARBA00022801"/>
    </source>
</evidence>
<proteinExistence type="inferred from homology"/>
<dbReference type="PANTHER" id="PTHR34218">
    <property type="entry name" value="PEPTIDASE S45 PENICILLIN AMIDASE"/>
    <property type="match status" value="1"/>
</dbReference>
<protein>
    <submittedName>
        <fullName evidence="5">Penicillin acylase family protein</fullName>
    </submittedName>
</protein>